<dbReference type="GO" id="GO:0006094">
    <property type="term" value="P:gluconeogenesis"/>
    <property type="evidence" value="ECO:0007669"/>
    <property type="project" value="UniProtKB-UniRule"/>
</dbReference>
<sequence length="648" mass="73409">MRDLDYLKLLSRQYPTKEAASTKIINLKSILALPKGTEYFFSDLHGESEAFIYMMKSSSGVVLYKINETFGDLLSPKEKADLANLIYYPRHGLSTNHDEDEQGWQKTTINRLIAVCKVVSSKYTRTKVYRKIPSEYAYVINELLHIDASDPDKKLYHQEILNGIIETGLGEEMIVALSHLIQNLTIDAIHIIGDIFDRGPHADKIMKELIRFHDVDIEWGNHDAHWMGAAAGNPLCVASVLRIATNYNSFDVIEDGYGINIRPLSEFAGKMYGDDPCDCFMPHLFDRNISDQVDLRLAAKMCKAITIIMLKLEGQMIGRHPEYHLDHRLLLEAIDYDKKTVTIAGVTYPLKDGHFPTIDPAHPYALTPEESSLMDSLVYSFTHSDVLKKHIEFFFTNGSMYKVINGNLLFHGCIPMNEDGSFATVETLEGPYSGKALMDYFERKARQAYFSQDVYATDIFYYLWCGPASPLFGKDKMSTFEHCLIEDVKTHVENYNAYYSLSKQEEYADLILKEFGIDPQTGHIVNGHVPVKVKKGEKPIRAHGKVFVIDGGISKAYHSKTGIAGYTLIFNSHHLALAEHHDFVRGGDNTPSIEVVEYMHHRLRVAETDNGAALRSQIRDLLELVEAYKSGVIKEHQLETDLSYTTLP</sequence>
<comment type="catalytic activity">
    <reaction evidence="4">
        <text>beta-D-fructose 1,6-bisphosphate + H2O = beta-D-fructose 6-phosphate + phosphate</text>
        <dbReference type="Rhea" id="RHEA:11064"/>
        <dbReference type="ChEBI" id="CHEBI:15377"/>
        <dbReference type="ChEBI" id="CHEBI:32966"/>
        <dbReference type="ChEBI" id="CHEBI:43474"/>
        <dbReference type="ChEBI" id="CHEBI:57634"/>
        <dbReference type="EC" id="3.1.3.11"/>
    </reaction>
</comment>
<dbReference type="KEGG" id="ebm:SG0102_19430"/>
<comment type="similarity">
    <text evidence="4">Belongs to the FBPase class 3 family.</text>
</comment>
<dbReference type="GO" id="GO:0042132">
    <property type="term" value="F:fructose 1,6-bisphosphate 1-phosphatase activity"/>
    <property type="evidence" value="ECO:0007669"/>
    <property type="project" value="UniProtKB-UniRule"/>
</dbReference>
<keyword evidence="3 4" id="KW-0119">Carbohydrate metabolism</keyword>
<reference evidence="5 6" key="1">
    <citation type="submission" date="2018-11" db="EMBL/GenBank/DDBJ databases">
        <title>Novel Erysipelotrichaceae bacterium isolated from small intestine of a swine.</title>
        <authorList>
            <person name="Kim J.S."/>
            <person name="Choe H."/>
            <person name="Lee Y.R."/>
            <person name="Kim K.M."/>
            <person name="Park D.S."/>
        </authorList>
    </citation>
    <scope>NUCLEOTIDE SEQUENCE [LARGE SCALE GENOMIC DNA]</scope>
    <source>
        <strain evidence="5 6">SG0102</strain>
    </source>
</reference>
<dbReference type="UniPathway" id="UPA00138"/>
<evidence type="ECO:0000256" key="2">
    <source>
        <dbReference type="ARBA" id="ARBA00023211"/>
    </source>
</evidence>
<dbReference type="HAMAP" id="MF_01854">
    <property type="entry name" value="FBPase_class3"/>
    <property type="match status" value="1"/>
</dbReference>
<keyword evidence="1 4" id="KW-0378">Hydrolase</keyword>
<proteinExistence type="inferred from homology"/>
<dbReference type="FunCoup" id="A0A3G9JVG1">
    <property type="interactions" value="50"/>
</dbReference>
<accession>A0A3G9JVG1</accession>
<evidence type="ECO:0000256" key="1">
    <source>
        <dbReference type="ARBA" id="ARBA00022801"/>
    </source>
</evidence>
<keyword evidence="6" id="KW-1185">Reference proteome</keyword>
<dbReference type="Proteomes" id="UP000268059">
    <property type="component" value="Chromosome"/>
</dbReference>
<dbReference type="EMBL" id="AP019309">
    <property type="protein sequence ID" value="BBH27009.1"/>
    <property type="molecule type" value="Genomic_DNA"/>
</dbReference>
<evidence type="ECO:0000313" key="5">
    <source>
        <dbReference type="EMBL" id="BBH27009.1"/>
    </source>
</evidence>
<gene>
    <name evidence="4 5" type="primary">fbp</name>
    <name evidence="5" type="ORF">SG0102_19430</name>
</gene>
<dbReference type="EC" id="3.1.3.11" evidence="4"/>
<evidence type="ECO:0000256" key="4">
    <source>
        <dbReference type="HAMAP-Rule" id="MF_01854"/>
    </source>
</evidence>
<organism evidence="5 6">
    <name type="scientific">Intestinibaculum porci</name>
    <dbReference type="NCBI Taxonomy" id="2487118"/>
    <lineage>
        <taxon>Bacteria</taxon>
        <taxon>Bacillati</taxon>
        <taxon>Bacillota</taxon>
        <taxon>Erysipelotrichia</taxon>
        <taxon>Erysipelotrichales</taxon>
        <taxon>Erysipelotrichaceae</taxon>
        <taxon>Intestinibaculum</taxon>
    </lineage>
</organism>
<evidence type="ECO:0000256" key="3">
    <source>
        <dbReference type="ARBA" id="ARBA00023277"/>
    </source>
</evidence>
<comment type="pathway">
    <text evidence="4">Carbohydrate biosynthesis; gluconeogenesis.</text>
</comment>
<dbReference type="Gene3D" id="3.60.21.10">
    <property type="match status" value="1"/>
</dbReference>
<dbReference type="InterPro" id="IPR029052">
    <property type="entry name" value="Metallo-depent_PP-like"/>
</dbReference>
<protein>
    <recommendedName>
        <fullName evidence="4">Fructose-1,6-bisphosphatase class 3</fullName>
        <shortName evidence="4">FBPase class 3</shortName>
        <ecNumber evidence="4">3.1.3.11</ecNumber>
    </recommendedName>
    <alternativeName>
        <fullName evidence="4">D-fructose-1,6-bisphosphate 1-phosphohydrolase class 3</fullName>
    </alternativeName>
</protein>
<dbReference type="InterPro" id="IPR009164">
    <property type="entry name" value="FBPtase_class3"/>
</dbReference>
<comment type="cofactor">
    <cofactor evidence="4">
        <name>Mn(2+)</name>
        <dbReference type="ChEBI" id="CHEBI:29035"/>
    </cofactor>
</comment>
<dbReference type="RefSeq" id="WP_125119780.1">
    <property type="nucleotide sequence ID" value="NZ_AP019309.1"/>
</dbReference>
<dbReference type="AlphaFoldDB" id="A0A3G9JVG1"/>
<dbReference type="OrthoDB" id="9779903at2"/>
<dbReference type="InParanoid" id="A0A3G9JVG1"/>
<dbReference type="SUPFAM" id="SSF56300">
    <property type="entry name" value="Metallo-dependent phosphatases"/>
    <property type="match status" value="2"/>
</dbReference>
<dbReference type="Pfam" id="PF06874">
    <property type="entry name" value="FBPase_2"/>
    <property type="match status" value="1"/>
</dbReference>
<keyword evidence="2 4" id="KW-0464">Manganese</keyword>
<evidence type="ECO:0000313" key="6">
    <source>
        <dbReference type="Proteomes" id="UP000268059"/>
    </source>
</evidence>
<name>A0A3G9JVG1_9FIRM</name>